<organism evidence="2 3">
    <name type="scientific">Lottia gigantea</name>
    <name type="common">Giant owl limpet</name>
    <dbReference type="NCBI Taxonomy" id="225164"/>
    <lineage>
        <taxon>Eukaryota</taxon>
        <taxon>Metazoa</taxon>
        <taxon>Spiralia</taxon>
        <taxon>Lophotrochozoa</taxon>
        <taxon>Mollusca</taxon>
        <taxon>Gastropoda</taxon>
        <taxon>Patellogastropoda</taxon>
        <taxon>Lottioidea</taxon>
        <taxon>Lottiidae</taxon>
        <taxon>Lottia</taxon>
    </lineage>
</organism>
<dbReference type="GO" id="GO:0030178">
    <property type="term" value="P:negative regulation of Wnt signaling pathway"/>
    <property type="evidence" value="ECO:0007669"/>
    <property type="project" value="TreeGrafter"/>
</dbReference>
<dbReference type="InterPro" id="IPR012336">
    <property type="entry name" value="Thioredoxin-like_fold"/>
</dbReference>
<sequence length="146" mass="16550">MSELVEILGDSVLNNQGQQVNVKDLSSEDVVLGLYYSGHWCPPCRMFTPTLIKFYDKIKSKGKKFEIVFISSDRDEESYEEYMKTMPWLSLPFGPKSEQLSEKYGVSGIPTLLLLDSKTGKVITELGRAKITTDPEGTNFPWRNDS</sequence>
<dbReference type="HOGENOM" id="CLU_116457_1_1_1"/>
<reference evidence="2 3" key="1">
    <citation type="journal article" date="2013" name="Nature">
        <title>Insights into bilaterian evolution from three spiralian genomes.</title>
        <authorList>
            <person name="Simakov O."/>
            <person name="Marletaz F."/>
            <person name="Cho S.J."/>
            <person name="Edsinger-Gonzales E."/>
            <person name="Havlak P."/>
            <person name="Hellsten U."/>
            <person name="Kuo D.H."/>
            <person name="Larsson T."/>
            <person name="Lv J."/>
            <person name="Arendt D."/>
            <person name="Savage R."/>
            <person name="Osoegawa K."/>
            <person name="de Jong P."/>
            <person name="Grimwood J."/>
            <person name="Chapman J.A."/>
            <person name="Shapiro H."/>
            <person name="Aerts A."/>
            <person name="Otillar R.P."/>
            <person name="Terry A.Y."/>
            <person name="Boore J.L."/>
            <person name="Grigoriev I.V."/>
            <person name="Lindberg D.R."/>
            <person name="Seaver E.C."/>
            <person name="Weisblat D.A."/>
            <person name="Putnam N.H."/>
            <person name="Rokhsar D.S."/>
        </authorList>
    </citation>
    <scope>NUCLEOTIDE SEQUENCE [LARGE SCALE GENOMIC DNA]</scope>
</reference>
<dbReference type="GO" id="GO:0004791">
    <property type="term" value="F:thioredoxin-disulfide reductase (NADPH) activity"/>
    <property type="evidence" value="ECO:0007669"/>
    <property type="project" value="TreeGrafter"/>
</dbReference>
<keyword evidence="3" id="KW-1185">Reference proteome</keyword>
<dbReference type="InterPro" id="IPR036249">
    <property type="entry name" value="Thioredoxin-like_sf"/>
</dbReference>
<feature type="domain" description="Thioredoxin" evidence="1">
    <location>
        <begin position="1"/>
        <end position="146"/>
    </location>
</feature>
<dbReference type="EMBL" id="KB202619">
    <property type="protein sequence ID" value="ESO89074.1"/>
    <property type="molecule type" value="Genomic_DNA"/>
</dbReference>
<dbReference type="PANTHER" id="PTHR46472">
    <property type="entry name" value="NUCLEOREDOXIN"/>
    <property type="match status" value="1"/>
</dbReference>
<gene>
    <name evidence="2" type="ORF">LOTGIDRAFT_229002</name>
</gene>
<dbReference type="PROSITE" id="PS51352">
    <property type="entry name" value="THIOREDOXIN_2"/>
    <property type="match status" value="1"/>
</dbReference>
<dbReference type="PANTHER" id="PTHR46472:SF1">
    <property type="entry name" value="NUCLEOREDOXIN"/>
    <property type="match status" value="1"/>
</dbReference>
<dbReference type="GeneID" id="20247865"/>
<dbReference type="GO" id="GO:0005634">
    <property type="term" value="C:nucleus"/>
    <property type="evidence" value="ECO:0007669"/>
    <property type="project" value="TreeGrafter"/>
</dbReference>
<evidence type="ECO:0000313" key="3">
    <source>
        <dbReference type="Proteomes" id="UP000030746"/>
    </source>
</evidence>
<dbReference type="Pfam" id="PF13905">
    <property type="entry name" value="Thioredoxin_8"/>
    <property type="match status" value="1"/>
</dbReference>
<evidence type="ECO:0000259" key="1">
    <source>
        <dbReference type="PROSITE" id="PS51352"/>
    </source>
</evidence>
<protein>
    <recommendedName>
        <fullName evidence="1">Thioredoxin domain-containing protein</fullName>
    </recommendedName>
</protein>
<dbReference type="RefSeq" id="XP_009060117.1">
    <property type="nucleotide sequence ID" value="XM_009061869.1"/>
</dbReference>
<dbReference type="SUPFAM" id="SSF52833">
    <property type="entry name" value="Thioredoxin-like"/>
    <property type="match status" value="1"/>
</dbReference>
<dbReference type="AlphaFoldDB" id="V4BKH8"/>
<dbReference type="InterPro" id="IPR013766">
    <property type="entry name" value="Thioredoxin_domain"/>
</dbReference>
<accession>V4BKH8</accession>
<dbReference type="Gene3D" id="3.40.30.10">
    <property type="entry name" value="Glutaredoxin"/>
    <property type="match status" value="1"/>
</dbReference>
<dbReference type="OMA" id="MNEMHGS"/>
<dbReference type="GO" id="GO:0031397">
    <property type="term" value="P:negative regulation of protein ubiquitination"/>
    <property type="evidence" value="ECO:0007669"/>
    <property type="project" value="TreeGrafter"/>
</dbReference>
<dbReference type="Proteomes" id="UP000030746">
    <property type="component" value="Unassembled WGS sequence"/>
</dbReference>
<dbReference type="CTD" id="20247865"/>
<name>V4BKH8_LOTGI</name>
<proteinExistence type="predicted"/>
<dbReference type="OrthoDB" id="409136at2759"/>
<dbReference type="KEGG" id="lgi:LOTGIDRAFT_229002"/>
<evidence type="ECO:0000313" key="2">
    <source>
        <dbReference type="EMBL" id="ESO89074.1"/>
    </source>
</evidence>